<name>A0A517D616_LIMRT</name>
<evidence type="ECO:0000313" key="1">
    <source>
        <dbReference type="EMBL" id="QDR72791.1"/>
    </source>
</evidence>
<reference evidence="1 2" key="1">
    <citation type="submission" date="2019-07" db="EMBL/GenBank/DDBJ databases">
        <title>Gastrointestinal microbiota of Peromyscus leucopus, the white-footed mouse.</title>
        <authorList>
            <person name="Milovic A."/>
            <person name="Bassam K."/>
            <person name="Barbour A.G."/>
        </authorList>
    </citation>
    <scope>NUCLEOTIDE SEQUENCE [LARGE SCALE GENOMIC DNA]</scope>
    <source>
        <strain evidence="1 2">LL7</strain>
    </source>
</reference>
<organism evidence="1 2">
    <name type="scientific">Limosilactobacillus reuteri</name>
    <name type="common">Lactobacillus reuteri</name>
    <dbReference type="NCBI Taxonomy" id="1598"/>
    <lineage>
        <taxon>Bacteria</taxon>
        <taxon>Bacillati</taxon>
        <taxon>Bacillota</taxon>
        <taxon>Bacilli</taxon>
        <taxon>Lactobacillales</taxon>
        <taxon>Lactobacillaceae</taxon>
        <taxon>Limosilactobacillus</taxon>
    </lineage>
</organism>
<proteinExistence type="predicted"/>
<dbReference type="RefSeq" id="WP_144227230.1">
    <property type="nucleotide sequence ID" value="NZ_CP041676.1"/>
</dbReference>
<gene>
    <name evidence="1" type="ORF">FOD75_06665</name>
</gene>
<sequence length="134" mass="15799">MVTLYRLRNPHTNKYFCQAADIVEESPFEHSIVYIEETVQKILHDANVMGELLLKHIESKDDFKGYVLEKASLDSIIIPDEWAPFVERIARIDHISIQEAQKVFRQELVDYWNRWAVYNPFSSEEMPTKPAPFE</sequence>
<dbReference type="EMBL" id="CP041676">
    <property type="protein sequence ID" value="QDR72791.1"/>
    <property type="molecule type" value="Genomic_DNA"/>
</dbReference>
<accession>A0A517D616</accession>
<evidence type="ECO:0000313" key="2">
    <source>
        <dbReference type="Proteomes" id="UP000316394"/>
    </source>
</evidence>
<protein>
    <submittedName>
        <fullName evidence="1">Uncharacterized protein</fullName>
    </submittedName>
</protein>
<dbReference type="AlphaFoldDB" id="A0A517D616"/>
<dbReference type="Proteomes" id="UP000316394">
    <property type="component" value="Chromosome"/>
</dbReference>